<evidence type="ECO:0000313" key="2">
    <source>
        <dbReference type="EMBL" id="CAF1392849.1"/>
    </source>
</evidence>
<dbReference type="GO" id="GO:0008374">
    <property type="term" value="F:O-acyltransferase activity"/>
    <property type="evidence" value="ECO:0007669"/>
    <property type="project" value="InterPro"/>
</dbReference>
<dbReference type="InterPro" id="IPR029058">
    <property type="entry name" value="AB_hydrolase_fold"/>
</dbReference>
<feature type="signal peptide" evidence="1">
    <location>
        <begin position="1"/>
        <end position="19"/>
    </location>
</feature>
<name>A0A815KG45_9BILA</name>
<feature type="chain" id="PRO_5032431664" evidence="1">
    <location>
        <begin position="20"/>
        <end position="442"/>
    </location>
</feature>
<evidence type="ECO:0000256" key="1">
    <source>
        <dbReference type="SAM" id="SignalP"/>
    </source>
</evidence>
<dbReference type="Proteomes" id="UP000663860">
    <property type="component" value="Unassembled WGS sequence"/>
</dbReference>
<dbReference type="AlphaFoldDB" id="A0A815KG45"/>
<organism evidence="2 3">
    <name type="scientific">Adineta steineri</name>
    <dbReference type="NCBI Taxonomy" id="433720"/>
    <lineage>
        <taxon>Eukaryota</taxon>
        <taxon>Metazoa</taxon>
        <taxon>Spiralia</taxon>
        <taxon>Gnathifera</taxon>
        <taxon>Rotifera</taxon>
        <taxon>Eurotatoria</taxon>
        <taxon>Bdelloidea</taxon>
        <taxon>Adinetida</taxon>
        <taxon>Adinetidae</taxon>
        <taxon>Adineta</taxon>
    </lineage>
</organism>
<keyword evidence="1" id="KW-0732">Signal</keyword>
<reference evidence="2" key="1">
    <citation type="submission" date="2021-02" db="EMBL/GenBank/DDBJ databases">
        <authorList>
            <person name="Nowell W R."/>
        </authorList>
    </citation>
    <scope>NUCLEOTIDE SEQUENCE</scope>
</reference>
<dbReference type="Pfam" id="PF02450">
    <property type="entry name" value="LCAT"/>
    <property type="match status" value="1"/>
</dbReference>
<protein>
    <submittedName>
        <fullName evidence="2">Uncharacterized protein</fullName>
    </submittedName>
</protein>
<dbReference type="InterPro" id="IPR003386">
    <property type="entry name" value="LACT/PDAT_acylTrfase"/>
</dbReference>
<gene>
    <name evidence="2" type="ORF">IZO911_LOCUS39054</name>
</gene>
<dbReference type="PANTHER" id="PTHR11440">
    <property type="entry name" value="LECITHIN-CHOLESTEROL ACYLTRANSFERASE-RELATED"/>
    <property type="match status" value="1"/>
</dbReference>
<proteinExistence type="predicted"/>
<accession>A0A815KG45</accession>
<sequence length="442" mass="50859">MIWHLLLLSFICTINNINGDSIRYPAIFIPGNGGSQIWARLNRTSPPPHFFCSRHSNWFELWLDVRLLLPEVIDCFVDNMRLTYNSTTKKTSNLEGVEIQVPDFGQTSSIEFFDSSGIGYSSYFAPIIRSLVALGYTRGVDLRGAPYDFRRGLDEQEEFFDNLTKLVIDTYEQNNQTKVIFVTHSMGGLDEQEEFFDNLTKLVIDTYEQNNQTKVIFVTHSMGGPFALYWLHRQKASFKEKYIRSMVNIAAPWGGAIKTLRLMASGDNIDVYVVSPIRVRPYQRSAPSTAFLMPSFNFWDKDEVVVVSPKRNYTVHDYQDFFNDINYPTGYEYWLNNKGLLDELKPPEVELHEIYSSQMPTPGVLLYNNRTFPDLQPVVLPDNGDGTVNIRSLLGFKKWEGKQKQDIHSTELPGVEHLAILRHPMTINYVIQVLTGQFDQKK</sequence>
<dbReference type="EMBL" id="CAJNOE010001144">
    <property type="protein sequence ID" value="CAF1392849.1"/>
    <property type="molecule type" value="Genomic_DNA"/>
</dbReference>
<comment type="caution">
    <text evidence="2">The sequence shown here is derived from an EMBL/GenBank/DDBJ whole genome shotgun (WGS) entry which is preliminary data.</text>
</comment>
<dbReference type="SUPFAM" id="SSF53474">
    <property type="entry name" value="alpha/beta-Hydrolases"/>
    <property type="match status" value="2"/>
</dbReference>
<dbReference type="Gene3D" id="3.40.50.1820">
    <property type="entry name" value="alpha/beta hydrolase"/>
    <property type="match status" value="3"/>
</dbReference>
<evidence type="ECO:0000313" key="3">
    <source>
        <dbReference type="Proteomes" id="UP000663860"/>
    </source>
</evidence>
<dbReference type="GO" id="GO:0006629">
    <property type="term" value="P:lipid metabolic process"/>
    <property type="evidence" value="ECO:0007669"/>
    <property type="project" value="InterPro"/>
</dbReference>